<keyword evidence="2" id="KW-1185">Reference proteome</keyword>
<protein>
    <submittedName>
        <fullName evidence="1">Uncharacterized protein</fullName>
    </submittedName>
</protein>
<proteinExistence type="predicted"/>
<dbReference type="Proteomes" id="UP000286931">
    <property type="component" value="Unassembled WGS sequence"/>
</dbReference>
<dbReference type="Gene3D" id="3.90.1200.10">
    <property type="match status" value="1"/>
</dbReference>
<evidence type="ECO:0000313" key="1">
    <source>
        <dbReference type="EMBL" id="GCD99073.1"/>
    </source>
</evidence>
<evidence type="ECO:0000313" key="2">
    <source>
        <dbReference type="Proteomes" id="UP000286931"/>
    </source>
</evidence>
<dbReference type="PANTHER" id="PTHR21310">
    <property type="entry name" value="AMINOGLYCOSIDE PHOSPHOTRANSFERASE-RELATED-RELATED"/>
    <property type="match status" value="1"/>
</dbReference>
<sequence length="325" mass="35347">MWSRDVWDVTTRAAASPRLRWDALPARVRDAAHQALNAAVVAEDPRPGGFSPGVASGLTLADGRRVFVKAISAARNPHAPGLYRREAAVMATLPARVPAPELLWTWDDGKWVVLVLEWVDGRSPREPWDDGELGRVVRALDDLAQALTPSPLAGPGVVEDLADNFRSWRRMSADPALYRDLDHPWARANLDRLAELEAGWERAATGDTLVHADLRADNMLLAPDGRVVFVDWPHAVTGAPWLDLLFFLPSVAATATGPVDPAALWRVGEVGRAADPDAVDAVLAALAGDWLYQSTLPAPRNVPGLRAHQRAKGDATLTWLRSRIS</sequence>
<accession>A0A401YWS5</accession>
<comment type="caution">
    <text evidence="1">The sequence shown here is derived from an EMBL/GenBank/DDBJ whole genome shotgun (WGS) entry which is preliminary data.</text>
</comment>
<dbReference type="Gene3D" id="3.30.200.20">
    <property type="entry name" value="Phosphorylase Kinase, domain 1"/>
    <property type="match status" value="1"/>
</dbReference>
<name>A0A401YWS5_9ACTN</name>
<reference evidence="1 2" key="1">
    <citation type="submission" date="2018-12" db="EMBL/GenBank/DDBJ databases">
        <title>Draft genome sequence of Embleya hyalina NBRC 13850T.</title>
        <authorList>
            <person name="Komaki H."/>
            <person name="Hosoyama A."/>
            <person name="Kimura A."/>
            <person name="Ichikawa N."/>
            <person name="Tamura T."/>
        </authorList>
    </citation>
    <scope>NUCLEOTIDE SEQUENCE [LARGE SCALE GENOMIC DNA]</scope>
    <source>
        <strain evidence="1 2">NBRC 13850</strain>
    </source>
</reference>
<dbReference type="EMBL" id="BIFH01000031">
    <property type="protein sequence ID" value="GCD99073.1"/>
    <property type="molecule type" value="Genomic_DNA"/>
</dbReference>
<dbReference type="OrthoDB" id="2570531at2"/>
<dbReference type="AlphaFoldDB" id="A0A401YWS5"/>
<dbReference type="InterPro" id="IPR011009">
    <property type="entry name" value="Kinase-like_dom_sf"/>
</dbReference>
<gene>
    <name evidence="1" type="ORF">EHYA_06785</name>
</gene>
<dbReference type="InterPro" id="IPR051678">
    <property type="entry name" value="AGP_Transferase"/>
</dbReference>
<dbReference type="SUPFAM" id="SSF56112">
    <property type="entry name" value="Protein kinase-like (PK-like)"/>
    <property type="match status" value="1"/>
</dbReference>
<organism evidence="1 2">
    <name type="scientific">Embleya hyalina</name>
    <dbReference type="NCBI Taxonomy" id="516124"/>
    <lineage>
        <taxon>Bacteria</taxon>
        <taxon>Bacillati</taxon>
        <taxon>Actinomycetota</taxon>
        <taxon>Actinomycetes</taxon>
        <taxon>Kitasatosporales</taxon>
        <taxon>Streptomycetaceae</taxon>
        <taxon>Embleya</taxon>
    </lineage>
</organism>